<feature type="domain" description="Orc1-like AAA ATPase" evidence="2">
    <location>
        <begin position="193"/>
        <end position="290"/>
    </location>
</feature>
<keyword evidence="5" id="KW-1185">Reference proteome</keyword>
<dbReference type="Gene3D" id="3.40.50.10140">
    <property type="entry name" value="Toll/interleukin-1 receptor homology (TIR) domain"/>
    <property type="match status" value="1"/>
</dbReference>
<evidence type="ECO:0000259" key="3">
    <source>
        <dbReference type="Pfam" id="PF13676"/>
    </source>
</evidence>
<comment type="caution">
    <text evidence="4">The sequence shown here is derived from an EMBL/GenBank/DDBJ whole genome shotgun (WGS) entry which is preliminary data.</text>
</comment>
<feature type="domain" description="TIR" evidence="3">
    <location>
        <begin position="13"/>
        <end position="153"/>
    </location>
</feature>
<feature type="coiled-coil region" evidence="1">
    <location>
        <begin position="808"/>
        <end position="835"/>
    </location>
</feature>
<keyword evidence="1" id="KW-0175">Coiled coil</keyword>
<dbReference type="AlphaFoldDB" id="A0A917TZ77"/>
<dbReference type="InterPro" id="IPR027417">
    <property type="entry name" value="P-loop_NTPase"/>
</dbReference>
<protein>
    <recommendedName>
        <fullName evidence="6">TIR domain-containing protein</fullName>
    </recommendedName>
</protein>
<dbReference type="SUPFAM" id="SSF52540">
    <property type="entry name" value="P-loop containing nucleoside triphosphate hydrolases"/>
    <property type="match status" value="1"/>
</dbReference>
<evidence type="ECO:0000313" key="4">
    <source>
        <dbReference type="EMBL" id="GGM45647.1"/>
    </source>
</evidence>
<sequence>MTGRPPQAPRNAVFISFRSTDGGYAAGQIDGRLGEVFGDRHVFRSARSIPVGAAFPEELTAALRQACVMIAVIGPQWATVADRGGRPRLADPDDWVRREIEYALTANIPLIPVILDGAERLTRDMLPPSIAGIADRQTVYFRSRFEAPDLRHLVDSMREAVPALSANHLLVTPEPPAPGSVAALLLPEHAVVPFAGRTAEISALQHWLDGPDQLSIALLTGPGGVGKTRLAQKLATGLSGRGWWAGELSAHGTVADARHLSRLDSNVLLIADEAEGQSERIADIFAALCGERERSVVRGLIVARSRGRWLDDLTGHRDVRIAESAARLLHLELAPDVRDPIAEYRRASAAFAGKLGLPVADVEAELAHLDDSTSLSLHVQALTGLIDGPGVRPALHPTTRLLQLEAQYWRQSASSYDLVDPFRDRLDTVVLAATAFGGHDPARFDQTLALMPELSEEPGHVVARYRTWVLGMYPSGDRLAPAALRPDILGEEHVARAFLTRSGLLAKIAPQLAGYQHRRALTVLSRAATRHPHLHDILIELLASDLPRMMTLVLVIIRELDQPEALDRAAAAALTAHGDIDLTADLARIGLGDNTFTRQYPQLAAALHDGMLAKLNRAQAAHRGGYRTANEALGWAVPSFGLDDTLADVCFAALGMVKRRSLRDALTLATSYTHLVAGAAEPGPPPRQGFGPVPMWHMIMMTAAVGDQLRQALRDNDRAVVREMARLLAIAAVCRLTLGDVPAAVVDAEASVGLMRPLVDDHPRGTPTRPTPVGAVGLTAAEGAGLVAVALAEDLRDCLTVAGRTLAAAGEHARAEEARNEAHQLDRELSRLTVEAECTSADALRLLQHHTIPLLAMAINARRLLTIVSADLG</sequence>
<reference evidence="4" key="2">
    <citation type="submission" date="2020-09" db="EMBL/GenBank/DDBJ databases">
        <authorList>
            <person name="Sun Q."/>
            <person name="Ohkuma M."/>
        </authorList>
    </citation>
    <scope>NUCLEOTIDE SEQUENCE</scope>
    <source>
        <strain evidence="4">JCM 19831</strain>
    </source>
</reference>
<gene>
    <name evidence="4" type="ORF">GCM10007977_054070</name>
</gene>
<accession>A0A917TZ77</accession>
<dbReference type="Pfam" id="PF13676">
    <property type="entry name" value="TIR_2"/>
    <property type="match status" value="1"/>
</dbReference>
<dbReference type="GO" id="GO:0007165">
    <property type="term" value="P:signal transduction"/>
    <property type="evidence" value="ECO:0007669"/>
    <property type="project" value="InterPro"/>
</dbReference>
<dbReference type="Pfam" id="PF13191">
    <property type="entry name" value="AAA_16"/>
    <property type="match status" value="1"/>
</dbReference>
<proteinExistence type="predicted"/>
<dbReference type="SUPFAM" id="SSF52200">
    <property type="entry name" value="Toll/Interleukin receptor TIR domain"/>
    <property type="match status" value="1"/>
</dbReference>
<evidence type="ECO:0000259" key="2">
    <source>
        <dbReference type="Pfam" id="PF13191"/>
    </source>
</evidence>
<dbReference type="InterPro" id="IPR041664">
    <property type="entry name" value="AAA_16"/>
</dbReference>
<name>A0A917TZ77_9ACTN</name>
<organism evidence="4 5">
    <name type="scientific">Dactylosporangium sucinum</name>
    <dbReference type="NCBI Taxonomy" id="1424081"/>
    <lineage>
        <taxon>Bacteria</taxon>
        <taxon>Bacillati</taxon>
        <taxon>Actinomycetota</taxon>
        <taxon>Actinomycetes</taxon>
        <taxon>Micromonosporales</taxon>
        <taxon>Micromonosporaceae</taxon>
        <taxon>Dactylosporangium</taxon>
    </lineage>
</organism>
<dbReference type="EMBL" id="BMPI01000028">
    <property type="protein sequence ID" value="GGM45647.1"/>
    <property type="molecule type" value="Genomic_DNA"/>
</dbReference>
<dbReference type="Proteomes" id="UP000642070">
    <property type="component" value="Unassembled WGS sequence"/>
</dbReference>
<evidence type="ECO:0000256" key="1">
    <source>
        <dbReference type="SAM" id="Coils"/>
    </source>
</evidence>
<reference evidence="4" key="1">
    <citation type="journal article" date="2014" name="Int. J. Syst. Evol. Microbiol.">
        <title>Complete genome sequence of Corynebacterium casei LMG S-19264T (=DSM 44701T), isolated from a smear-ripened cheese.</title>
        <authorList>
            <consortium name="US DOE Joint Genome Institute (JGI-PGF)"/>
            <person name="Walter F."/>
            <person name="Albersmeier A."/>
            <person name="Kalinowski J."/>
            <person name="Ruckert C."/>
        </authorList>
    </citation>
    <scope>NUCLEOTIDE SEQUENCE</scope>
    <source>
        <strain evidence="4">JCM 19831</strain>
    </source>
</reference>
<evidence type="ECO:0008006" key="6">
    <source>
        <dbReference type="Google" id="ProtNLM"/>
    </source>
</evidence>
<dbReference type="InterPro" id="IPR035897">
    <property type="entry name" value="Toll_tir_struct_dom_sf"/>
</dbReference>
<evidence type="ECO:0000313" key="5">
    <source>
        <dbReference type="Proteomes" id="UP000642070"/>
    </source>
</evidence>
<dbReference type="Gene3D" id="3.40.50.300">
    <property type="entry name" value="P-loop containing nucleotide triphosphate hydrolases"/>
    <property type="match status" value="1"/>
</dbReference>
<dbReference type="InterPro" id="IPR000157">
    <property type="entry name" value="TIR_dom"/>
</dbReference>
<dbReference type="RefSeq" id="WP_190252752.1">
    <property type="nucleotide sequence ID" value="NZ_BMPI01000028.1"/>
</dbReference>